<feature type="transmembrane region" description="Helical" evidence="1">
    <location>
        <begin position="76"/>
        <end position="94"/>
    </location>
</feature>
<dbReference type="PANTHER" id="PTHR45830:SF3">
    <property type="entry name" value="G PROTEIN-COUPLED RECEPTOR-RELATED"/>
    <property type="match status" value="1"/>
</dbReference>
<comment type="caution">
    <text evidence="2">The sequence shown here is derived from an EMBL/GenBank/DDBJ whole genome shotgun (WGS) entry which is preliminary data.</text>
</comment>
<protein>
    <recommendedName>
        <fullName evidence="4">7TM GPCR serpentine receptor class x (Srx) domain-containing protein</fullName>
    </recommendedName>
</protein>
<accession>A0A2G5V8E8</accession>
<dbReference type="AlphaFoldDB" id="A0A2G5V8E8"/>
<evidence type="ECO:0008006" key="4">
    <source>
        <dbReference type="Google" id="ProtNLM"/>
    </source>
</evidence>
<name>A0A2G5V8E8_9PELO</name>
<proteinExistence type="predicted"/>
<dbReference type="EMBL" id="PDUG01000002">
    <property type="protein sequence ID" value="PIC48053.1"/>
    <property type="molecule type" value="Genomic_DNA"/>
</dbReference>
<keyword evidence="1" id="KW-0812">Transmembrane</keyword>
<dbReference type="Pfam" id="PF10327">
    <property type="entry name" value="7TM_GPCR_Sri"/>
    <property type="match status" value="1"/>
</dbReference>
<sequence length="213" mass="24409">MHLTIFMQMVPLYPILAHYTAGLFSKYFDFSAHANAGITAVIVIVQLEFLTLCFEKKHKAIAIIMDTHIIPSFLEFIGYTLGVICPTMVFVLLGDFRVPENERMEYIAKNYPSFLPGFQSLSHFDIYRNSPSYIICFALLVLGGLTLCVQFLFFITDMLRLMRVLKHRISSRTFQKHQEAIQSLMIQFATSSMCLLPPCFLKNRKAIYNAIIG</sequence>
<feature type="transmembrane region" description="Helical" evidence="1">
    <location>
        <begin position="34"/>
        <end position="55"/>
    </location>
</feature>
<dbReference type="OrthoDB" id="5869954at2759"/>
<reference evidence="3" key="1">
    <citation type="submission" date="2017-10" db="EMBL/GenBank/DDBJ databases">
        <title>Rapid genome shrinkage in a self-fertile nematode reveals novel sperm competition proteins.</title>
        <authorList>
            <person name="Yin D."/>
            <person name="Schwarz E.M."/>
            <person name="Thomas C.G."/>
            <person name="Felde R.L."/>
            <person name="Korf I.F."/>
            <person name="Cutter A.D."/>
            <person name="Schartner C.M."/>
            <person name="Ralston E.J."/>
            <person name="Meyer B.J."/>
            <person name="Haag E.S."/>
        </authorList>
    </citation>
    <scope>NUCLEOTIDE SEQUENCE [LARGE SCALE GENOMIC DNA]</scope>
    <source>
        <strain evidence="3">JU1422</strain>
    </source>
</reference>
<dbReference type="InterPro" id="IPR019429">
    <property type="entry name" value="7TM_GPCR_serpentine_rcpt_Sri"/>
</dbReference>
<keyword evidence="1" id="KW-1133">Transmembrane helix</keyword>
<evidence type="ECO:0000256" key="1">
    <source>
        <dbReference type="SAM" id="Phobius"/>
    </source>
</evidence>
<gene>
    <name evidence="2" type="primary">Cnig_chr_II.g7176</name>
    <name evidence="2" type="ORF">B9Z55_007176</name>
</gene>
<keyword evidence="1" id="KW-0472">Membrane</keyword>
<keyword evidence="3" id="KW-1185">Reference proteome</keyword>
<evidence type="ECO:0000313" key="2">
    <source>
        <dbReference type="EMBL" id="PIC48053.1"/>
    </source>
</evidence>
<feature type="transmembrane region" description="Helical" evidence="1">
    <location>
        <begin position="132"/>
        <end position="155"/>
    </location>
</feature>
<dbReference type="Proteomes" id="UP000230233">
    <property type="component" value="Chromosome II"/>
</dbReference>
<evidence type="ECO:0000313" key="3">
    <source>
        <dbReference type="Proteomes" id="UP000230233"/>
    </source>
</evidence>
<dbReference type="PANTHER" id="PTHR45830">
    <property type="entry name" value="SERPENTINE RECEPTOR, CLASS I"/>
    <property type="match status" value="1"/>
</dbReference>
<organism evidence="2 3">
    <name type="scientific">Caenorhabditis nigoni</name>
    <dbReference type="NCBI Taxonomy" id="1611254"/>
    <lineage>
        <taxon>Eukaryota</taxon>
        <taxon>Metazoa</taxon>
        <taxon>Ecdysozoa</taxon>
        <taxon>Nematoda</taxon>
        <taxon>Chromadorea</taxon>
        <taxon>Rhabditida</taxon>
        <taxon>Rhabditina</taxon>
        <taxon>Rhabditomorpha</taxon>
        <taxon>Rhabditoidea</taxon>
        <taxon>Rhabditidae</taxon>
        <taxon>Peloderinae</taxon>
        <taxon>Caenorhabditis</taxon>
    </lineage>
</organism>